<evidence type="ECO:0000313" key="4">
    <source>
        <dbReference type="Proteomes" id="UP000005384"/>
    </source>
</evidence>
<organism evidence="3 4">
    <name type="scientific">Hungatella hathewayi WAL-18680</name>
    <dbReference type="NCBI Taxonomy" id="742737"/>
    <lineage>
        <taxon>Bacteria</taxon>
        <taxon>Bacillati</taxon>
        <taxon>Bacillota</taxon>
        <taxon>Clostridia</taxon>
        <taxon>Lachnospirales</taxon>
        <taxon>Lachnospiraceae</taxon>
        <taxon>Hungatella</taxon>
    </lineage>
</organism>
<proteinExistence type="predicted"/>
<keyword evidence="2" id="KW-0812">Transmembrane</keyword>
<dbReference type="HOGENOM" id="CLU_098580_1_0_9"/>
<keyword evidence="2" id="KW-1133">Transmembrane helix</keyword>
<evidence type="ECO:0000313" key="3">
    <source>
        <dbReference type="EMBL" id="EHI60338.1"/>
    </source>
</evidence>
<accession>G5IDS8</accession>
<sequence length="212" mass="23567">MRTLMNGQEIRKERTRGRPKKERQNANTGRVPVAVIPGIILLTVALMAVLFYLKEQSKPAPAPGLVYEANIVEGDIPGKTREERQRELDSIVQEGMLSMSINATPSGRTNGADRTINWLIENPSNQGKLIRVEISREDTGDIIYETGAIPPGNYVESAPLKVDLPPGQYSCIARFYAYKEEDETYLGQAAAQIKLVLYEDEEGEETGNEKTN</sequence>
<comment type="caution">
    <text evidence="3">The sequence shown here is derived from an EMBL/GenBank/DDBJ whole genome shotgun (WGS) entry which is preliminary data.</text>
</comment>
<feature type="transmembrane region" description="Helical" evidence="2">
    <location>
        <begin position="31"/>
        <end position="53"/>
    </location>
</feature>
<evidence type="ECO:0000256" key="1">
    <source>
        <dbReference type="SAM" id="MobiDB-lite"/>
    </source>
</evidence>
<dbReference type="EMBL" id="ADLN01000026">
    <property type="protein sequence ID" value="EHI60338.1"/>
    <property type="molecule type" value="Genomic_DNA"/>
</dbReference>
<reference evidence="3 4" key="1">
    <citation type="submission" date="2011-08" db="EMBL/GenBank/DDBJ databases">
        <title>The Genome Sequence of Clostridium hathewayi WAL-18680.</title>
        <authorList>
            <consortium name="The Broad Institute Genome Sequencing Platform"/>
            <person name="Earl A."/>
            <person name="Ward D."/>
            <person name="Feldgarden M."/>
            <person name="Gevers D."/>
            <person name="Finegold S.M."/>
            <person name="Summanen P.H."/>
            <person name="Molitoris D.R."/>
            <person name="Song M."/>
            <person name="Daigneault M."/>
            <person name="Allen-Vercoe E."/>
            <person name="Young S.K."/>
            <person name="Zeng Q."/>
            <person name="Gargeya S."/>
            <person name="Fitzgerald M."/>
            <person name="Haas B."/>
            <person name="Abouelleil A."/>
            <person name="Alvarado L."/>
            <person name="Arachchi H.M."/>
            <person name="Berlin A."/>
            <person name="Brown A."/>
            <person name="Chapman S.B."/>
            <person name="Chen Z."/>
            <person name="Dunbar C."/>
            <person name="Freedman E."/>
            <person name="Gearin G."/>
            <person name="Gellesch M."/>
            <person name="Goldberg J."/>
            <person name="Griggs A."/>
            <person name="Gujja S."/>
            <person name="Heiman D."/>
            <person name="Howarth C."/>
            <person name="Larson L."/>
            <person name="Lui A."/>
            <person name="MacDonald P.J.P."/>
            <person name="Montmayeur A."/>
            <person name="Murphy C."/>
            <person name="Neiman D."/>
            <person name="Pearson M."/>
            <person name="Priest M."/>
            <person name="Roberts A."/>
            <person name="Saif S."/>
            <person name="Shea T."/>
            <person name="Shenoy N."/>
            <person name="Sisk P."/>
            <person name="Stolte C."/>
            <person name="Sykes S."/>
            <person name="Wortman J."/>
            <person name="Nusbaum C."/>
            <person name="Birren B."/>
        </authorList>
    </citation>
    <scope>NUCLEOTIDE SEQUENCE [LARGE SCALE GENOMIC DNA]</scope>
    <source>
        <strain evidence="3 4">WAL-18680</strain>
    </source>
</reference>
<dbReference type="RefSeq" id="WP_006779619.1">
    <property type="nucleotide sequence ID" value="NZ_CP040506.1"/>
</dbReference>
<dbReference type="Proteomes" id="UP000005384">
    <property type="component" value="Unassembled WGS sequence"/>
</dbReference>
<evidence type="ECO:0000256" key="2">
    <source>
        <dbReference type="SAM" id="Phobius"/>
    </source>
</evidence>
<protein>
    <submittedName>
        <fullName evidence="3">Uncharacterized protein</fullName>
    </submittedName>
</protein>
<keyword evidence="4" id="KW-1185">Reference proteome</keyword>
<feature type="region of interest" description="Disordered" evidence="1">
    <location>
        <begin position="1"/>
        <end position="27"/>
    </location>
</feature>
<gene>
    <name evidence="3" type="ORF">HMPREF9473_01635</name>
</gene>
<name>G5IDS8_9FIRM</name>
<keyword evidence="2" id="KW-0472">Membrane</keyword>
<dbReference type="AlphaFoldDB" id="G5IDS8"/>
<dbReference type="PATRIC" id="fig|742737.3.peg.1656"/>